<evidence type="ECO:0000256" key="1">
    <source>
        <dbReference type="ARBA" id="ARBA00005336"/>
    </source>
</evidence>
<evidence type="ECO:0000313" key="5">
    <source>
        <dbReference type="EMBL" id="GIE65528.1"/>
    </source>
</evidence>
<name>A0ABQ4B4D8_9ACTN</name>
<comment type="similarity">
    <text evidence="1">Belongs to the glycosyl hydrolase 3 family.</text>
</comment>
<sequence>MAIDPGLRRLALRTLLAAFPGPSAPGWALDLLADGLAGHTLFGTNVVDPAQLAALTAKLRSARPDALIAIDEEGGDVTRLGHRRGSAYPGNAALGAVDDPDLTRRVYAAIGADLAAAGVNLNLAPTVDVNTAAENPIIGTRSFGSDPALVARHTGAAVTGLQSAGVAACAKHFPGHGATVTDSHLELPTVDAPLDLLRTRDLPPFAAAVQAGTRAMMSAHIRVPELTGDGPATFSRAALQGVLRDEYGFRGVIVTDALEMRGAAGAAGGIPQAAVLALAAGADLLCIGALVDRDLVLAVADEVAAAVRDGRLALERLEEAAERNAELASWAALSRVTRAGAPAPLTATPLTAAPLAATSPAAAPLAAAAAALPGVPAIAGAAVAAALPGVPAVAGSDPAEAALTSAELGIVAARRALLVEGDPAAVTGPMVVQLISGFSIAEGKVPWGLRPFLDGVEQVDAVASEITADELIARAAGRPIVLVGRRVHQAAASRALAEKLSAAWPTAIVEMGWPSPWRPDGARAFLVTHGASRASARVAAEALGLITQRYADVP</sequence>
<dbReference type="PRINTS" id="PR00133">
    <property type="entry name" value="GLHYDRLASE3"/>
</dbReference>
<keyword evidence="3" id="KW-0326">Glycosidase</keyword>
<dbReference type="InterPro" id="IPR017853">
    <property type="entry name" value="GH"/>
</dbReference>
<organism evidence="5 6">
    <name type="scientific">Actinoplanes palleronii</name>
    <dbReference type="NCBI Taxonomy" id="113570"/>
    <lineage>
        <taxon>Bacteria</taxon>
        <taxon>Bacillati</taxon>
        <taxon>Actinomycetota</taxon>
        <taxon>Actinomycetes</taxon>
        <taxon>Micromonosporales</taxon>
        <taxon>Micromonosporaceae</taxon>
        <taxon>Actinoplanes</taxon>
    </lineage>
</organism>
<comment type="caution">
    <text evidence="5">The sequence shown here is derived from an EMBL/GenBank/DDBJ whole genome shotgun (WGS) entry which is preliminary data.</text>
</comment>
<dbReference type="RefSeq" id="WP_203824510.1">
    <property type="nucleotide sequence ID" value="NZ_BAAATY010000033.1"/>
</dbReference>
<dbReference type="EMBL" id="BOMS01000021">
    <property type="protein sequence ID" value="GIE65528.1"/>
    <property type="molecule type" value="Genomic_DNA"/>
</dbReference>
<keyword evidence="2" id="KW-0378">Hydrolase</keyword>
<dbReference type="InterPro" id="IPR050226">
    <property type="entry name" value="NagZ_Beta-hexosaminidase"/>
</dbReference>
<evidence type="ECO:0000256" key="3">
    <source>
        <dbReference type="ARBA" id="ARBA00023295"/>
    </source>
</evidence>
<dbReference type="Gene3D" id="3.20.20.300">
    <property type="entry name" value="Glycoside hydrolase, family 3, N-terminal domain"/>
    <property type="match status" value="1"/>
</dbReference>
<keyword evidence="6" id="KW-1185">Reference proteome</keyword>
<protein>
    <recommendedName>
        <fullName evidence="4">Glycoside hydrolase family 3 N-terminal domain-containing protein</fullName>
    </recommendedName>
</protein>
<dbReference type="InterPro" id="IPR036962">
    <property type="entry name" value="Glyco_hydro_3_N_sf"/>
</dbReference>
<accession>A0ABQ4B4D8</accession>
<proteinExistence type="inferred from homology"/>
<reference evidence="5 6" key="1">
    <citation type="submission" date="2021-01" db="EMBL/GenBank/DDBJ databases">
        <title>Whole genome shotgun sequence of Actinoplanes palleronii NBRC 14916.</title>
        <authorList>
            <person name="Komaki H."/>
            <person name="Tamura T."/>
        </authorList>
    </citation>
    <scope>NUCLEOTIDE SEQUENCE [LARGE SCALE GENOMIC DNA]</scope>
    <source>
        <strain evidence="5 6">NBRC 14916</strain>
    </source>
</reference>
<dbReference type="Proteomes" id="UP000624709">
    <property type="component" value="Unassembled WGS sequence"/>
</dbReference>
<dbReference type="Pfam" id="PF00933">
    <property type="entry name" value="Glyco_hydro_3"/>
    <property type="match status" value="1"/>
</dbReference>
<evidence type="ECO:0000313" key="6">
    <source>
        <dbReference type="Proteomes" id="UP000624709"/>
    </source>
</evidence>
<dbReference type="InterPro" id="IPR001764">
    <property type="entry name" value="Glyco_hydro_3_N"/>
</dbReference>
<evidence type="ECO:0000259" key="4">
    <source>
        <dbReference type="Pfam" id="PF00933"/>
    </source>
</evidence>
<dbReference type="SUPFAM" id="SSF51445">
    <property type="entry name" value="(Trans)glycosidases"/>
    <property type="match status" value="1"/>
</dbReference>
<dbReference type="PANTHER" id="PTHR30480">
    <property type="entry name" value="BETA-HEXOSAMINIDASE-RELATED"/>
    <property type="match status" value="1"/>
</dbReference>
<evidence type="ECO:0000256" key="2">
    <source>
        <dbReference type="ARBA" id="ARBA00022801"/>
    </source>
</evidence>
<feature type="domain" description="Glycoside hydrolase family 3 N-terminal" evidence="4">
    <location>
        <begin position="34"/>
        <end position="323"/>
    </location>
</feature>
<gene>
    <name evidence="5" type="ORF">Apa02nite_016360</name>
</gene>
<dbReference type="PANTHER" id="PTHR30480:SF16">
    <property type="entry name" value="GLYCOSIDE HYDROLASE FAMILY 3 DOMAIN PROTEIN"/>
    <property type="match status" value="1"/>
</dbReference>